<comment type="catalytic activity">
    <reaction evidence="9 10">
        <text>propanoyl-CoA + phosphate = propanoyl phosphate + CoA</text>
        <dbReference type="Rhea" id="RHEA:28046"/>
        <dbReference type="ChEBI" id="CHEBI:43474"/>
        <dbReference type="ChEBI" id="CHEBI:57287"/>
        <dbReference type="ChEBI" id="CHEBI:57392"/>
        <dbReference type="ChEBI" id="CHEBI:58933"/>
        <dbReference type="EC" id="2.3.1.222"/>
    </reaction>
</comment>
<dbReference type="Proteomes" id="UP000004933">
    <property type="component" value="Unassembled WGS sequence"/>
</dbReference>
<evidence type="ECO:0000313" key="11">
    <source>
        <dbReference type="EMBL" id="EFU89841.1"/>
    </source>
</evidence>
<evidence type="ECO:0000256" key="3">
    <source>
        <dbReference type="ARBA" id="ARBA00012206"/>
    </source>
</evidence>
<reference evidence="11 12" key="1">
    <citation type="submission" date="2010-09" db="EMBL/GenBank/DDBJ databases">
        <authorList>
            <person name="Weinstock G."/>
            <person name="Sodergren E."/>
            <person name="Clifton S."/>
            <person name="Fulton L."/>
            <person name="Fulton B."/>
            <person name="Courtney L."/>
            <person name="Fronick C."/>
            <person name="Harrison M."/>
            <person name="Strong C."/>
            <person name="Farmer C."/>
            <person name="Delahaunty K."/>
            <person name="Markovic C."/>
            <person name="Hall O."/>
            <person name="Minx P."/>
            <person name="Tomlinson C."/>
            <person name="Mitreva M."/>
            <person name="Hou S."/>
            <person name="Chen J."/>
            <person name="Wollam A."/>
            <person name="Pepin K.H."/>
            <person name="Johnson M."/>
            <person name="Bhonagiri V."/>
            <person name="Zhang X."/>
            <person name="Suruliraj S."/>
            <person name="Warren W."/>
            <person name="Chinwalla A."/>
            <person name="Mardis E.R."/>
            <person name="Wilson R.K."/>
        </authorList>
    </citation>
    <scope>NUCLEOTIDE SEQUENCE [LARGE SCALE GENOMIC DNA]</scope>
    <source>
        <strain evidence="11 12">TX0630</strain>
    </source>
</reference>
<dbReference type="EC" id="2.3.1.222" evidence="3 10"/>
<evidence type="ECO:0000256" key="9">
    <source>
        <dbReference type="ARBA" id="ARBA00047589"/>
    </source>
</evidence>
<accession>A0ABC9P4G7</accession>
<proteinExistence type="inferred from homology"/>
<dbReference type="AlphaFoldDB" id="A0ABC9P4G7"/>
<comment type="cofactor">
    <cofactor evidence="1">
        <name>Zn(2+)</name>
        <dbReference type="ChEBI" id="CHEBI:29105"/>
    </cofactor>
</comment>
<evidence type="ECO:0000256" key="1">
    <source>
        <dbReference type="ARBA" id="ARBA00001947"/>
    </source>
</evidence>
<evidence type="ECO:0000256" key="6">
    <source>
        <dbReference type="ARBA" id="ARBA00022723"/>
    </source>
</evidence>
<dbReference type="EMBL" id="AEBE01000091">
    <property type="protein sequence ID" value="EFU89841.1"/>
    <property type="molecule type" value="Genomic_DNA"/>
</dbReference>
<dbReference type="RefSeq" id="WP_002393389.1">
    <property type="nucleotide sequence ID" value="NZ_GL454837.1"/>
</dbReference>
<comment type="pathway">
    <text evidence="10">Polyol metabolism; 1,2-propanediol degradation.</text>
</comment>
<name>A0ABC9P4G7_ENTFL</name>
<evidence type="ECO:0000256" key="2">
    <source>
        <dbReference type="ARBA" id="ARBA00007342"/>
    </source>
</evidence>
<keyword evidence="8 10" id="KW-0012">Acyltransferase</keyword>
<dbReference type="NCBIfam" id="NF040837">
    <property type="entry name" value="BMC_EutD_Gpos"/>
    <property type="match status" value="1"/>
</dbReference>
<dbReference type="NCBIfam" id="NF011652">
    <property type="entry name" value="PRK15070.1"/>
    <property type="match status" value="1"/>
</dbReference>
<evidence type="ECO:0000256" key="10">
    <source>
        <dbReference type="PIRNR" id="PIRNR010130"/>
    </source>
</evidence>
<keyword evidence="5 10" id="KW-0808">Transferase</keyword>
<comment type="function">
    <text evidence="10">Involved in 1,2-propanediol (1,2-PD) degradation by catalyzing the conversion of propanoyl-CoA to propanoyl-phosphate.</text>
</comment>
<dbReference type="PIRSF" id="PIRSF010130">
    <property type="entry name" value="PduL"/>
    <property type="match status" value="1"/>
</dbReference>
<dbReference type="GO" id="GO:0046872">
    <property type="term" value="F:metal ion binding"/>
    <property type="evidence" value="ECO:0007669"/>
    <property type="project" value="UniProtKB-KW"/>
</dbReference>
<dbReference type="PANTHER" id="PTHR39453:SF1">
    <property type="entry name" value="PHOSPHATE PROPANOYLTRANSFERASE"/>
    <property type="match status" value="1"/>
</dbReference>
<gene>
    <name evidence="11" type="ORF">HMPREF9511_02127</name>
</gene>
<keyword evidence="7" id="KW-0862">Zinc</keyword>
<evidence type="ECO:0000256" key="4">
    <source>
        <dbReference type="ARBA" id="ARBA00020837"/>
    </source>
</evidence>
<dbReference type="PANTHER" id="PTHR39453">
    <property type="entry name" value="PHOSPHATE PROPANOYLTRANSFERASE"/>
    <property type="match status" value="1"/>
</dbReference>
<sequence>MNKLDSMNEIVEEVVKRIQQQQQQNTFEVEASGRHVHLSRQEIDALFGPGYQLTKVKDLSQPGQFVCKERITVAGPKGLFQNVVILGPERSESQVEVSMTDTRILGINAPVRESGKTEGTPGVTLMNGSAVVTLSHGLIVAKRHIHMTPEDALKNKVSNSQIVQVKVEGTRPLIFDDVVVRISPRFATYMHIDYDEANACGLTKGARGYILK</sequence>
<dbReference type="GO" id="GO:0016746">
    <property type="term" value="F:acyltransferase activity"/>
    <property type="evidence" value="ECO:0007669"/>
    <property type="project" value="UniProtKB-KW"/>
</dbReference>
<evidence type="ECO:0000313" key="12">
    <source>
        <dbReference type="Proteomes" id="UP000004933"/>
    </source>
</evidence>
<keyword evidence="6" id="KW-0479">Metal-binding</keyword>
<organism evidence="11 12">
    <name type="scientific">Enterococcus faecalis TX0630</name>
    <dbReference type="NCBI Taxonomy" id="749508"/>
    <lineage>
        <taxon>Bacteria</taxon>
        <taxon>Bacillati</taxon>
        <taxon>Bacillota</taxon>
        <taxon>Bacilli</taxon>
        <taxon>Lactobacillales</taxon>
        <taxon>Enterococcaceae</taxon>
        <taxon>Enterococcus</taxon>
    </lineage>
</organism>
<comment type="similarity">
    <text evidence="2 10">Belongs to the PduL family.</text>
</comment>
<evidence type="ECO:0000256" key="5">
    <source>
        <dbReference type="ARBA" id="ARBA00022679"/>
    </source>
</evidence>
<comment type="caution">
    <text evidence="11">The sequence shown here is derived from an EMBL/GenBank/DDBJ whole genome shotgun (WGS) entry which is preliminary data.</text>
</comment>
<evidence type="ECO:0000256" key="8">
    <source>
        <dbReference type="ARBA" id="ARBA00023315"/>
    </source>
</evidence>
<dbReference type="Pfam" id="PF06130">
    <property type="entry name" value="PTAC"/>
    <property type="match status" value="1"/>
</dbReference>
<dbReference type="InterPro" id="IPR008300">
    <property type="entry name" value="PTAC"/>
</dbReference>
<evidence type="ECO:0000256" key="7">
    <source>
        <dbReference type="ARBA" id="ARBA00022833"/>
    </source>
</evidence>
<protein>
    <recommendedName>
        <fullName evidence="4 10">Phosphate propanoyltransferase</fullName>
        <ecNumber evidence="3 10">2.3.1.222</ecNumber>
    </recommendedName>
</protein>